<reference evidence="2" key="1">
    <citation type="journal article" date="2014" name="Nat. Commun.">
        <title>The tobacco genome sequence and its comparison with those of tomato and potato.</title>
        <authorList>
            <person name="Sierro N."/>
            <person name="Battey J.N."/>
            <person name="Ouadi S."/>
            <person name="Bakaher N."/>
            <person name="Bovet L."/>
            <person name="Willig A."/>
            <person name="Goepfert S."/>
            <person name="Peitsch M.C."/>
            <person name="Ivanov N.V."/>
        </authorList>
    </citation>
    <scope>NUCLEOTIDE SEQUENCE [LARGE SCALE GENOMIC DNA]</scope>
</reference>
<reference evidence="3" key="2">
    <citation type="submission" date="2025-08" db="UniProtKB">
        <authorList>
            <consortium name="RefSeq"/>
        </authorList>
    </citation>
    <scope>IDENTIFICATION</scope>
    <source>
        <tissue evidence="3">Leaf</tissue>
    </source>
</reference>
<protein>
    <submittedName>
        <fullName evidence="3">Uncharacterized protein LOC107789439</fullName>
    </submittedName>
</protein>
<evidence type="ECO:0000313" key="2">
    <source>
        <dbReference type="Proteomes" id="UP000790787"/>
    </source>
</evidence>
<organism evidence="2 3">
    <name type="scientific">Nicotiana tabacum</name>
    <name type="common">Common tobacco</name>
    <dbReference type="NCBI Taxonomy" id="4097"/>
    <lineage>
        <taxon>Eukaryota</taxon>
        <taxon>Viridiplantae</taxon>
        <taxon>Streptophyta</taxon>
        <taxon>Embryophyta</taxon>
        <taxon>Tracheophyta</taxon>
        <taxon>Spermatophyta</taxon>
        <taxon>Magnoliopsida</taxon>
        <taxon>eudicotyledons</taxon>
        <taxon>Gunneridae</taxon>
        <taxon>Pentapetalae</taxon>
        <taxon>asterids</taxon>
        <taxon>lamiids</taxon>
        <taxon>Solanales</taxon>
        <taxon>Solanaceae</taxon>
        <taxon>Nicotianoideae</taxon>
        <taxon>Nicotianeae</taxon>
        <taxon>Nicotiana</taxon>
    </lineage>
</organism>
<accession>A0A1S3ZR55</accession>
<evidence type="ECO:0000256" key="1">
    <source>
        <dbReference type="SAM" id="MobiDB-lite"/>
    </source>
</evidence>
<dbReference type="GeneID" id="107789439"/>
<dbReference type="RefSeq" id="XP_016466738.1">
    <property type="nucleotide sequence ID" value="XM_016611252.2"/>
</dbReference>
<feature type="region of interest" description="Disordered" evidence="1">
    <location>
        <begin position="79"/>
        <end position="101"/>
    </location>
</feature>
<dbReference type="STRING" id="4097.A0A1S3ZR55"/>
<dbReference type="PANTHER" id="PTHR36045:SF2">
    <property type="entry name" value="OS04G0558500 PROTEIN"/>
    <property type="match status" value="1"/>
</dbReference>
<dbReference type="AlphaFoldDB" id="A0A1S3ZR55"/>
<gene>
    <name evidence="3" type="primary">LOC107789439</name>
</gene>
<feature type="compositionally biased region" description="Acidic residues" evidence="1">
    <location>
        <begin position="12"/>
        <end position="27"/>
    </location>
</feature>
<dbReference type="PANTHER" id="PTHR36045">
    <property type="entry name" value="OS04G0558500 PROTEIN"/>
    <property type="match status" value="1"/>
</dbReference>
<dbReference type="PaxDb" id="4097-A0A1S3ZR55"/>
<proteinExistence type="predicted"/>
<feature type="region of interest" description="Disordered" evidence="1">
    <location>
        <begin position="1"/>
        <end position="27"/>
    </location>
</feature>
<feature type="compositionally biased region" description="Polar residues" evidence="1">
    <location>
        <begin position="1"/>
        <end position="11"/>
    </location>
</feature>
<keyword evidence="2" id="KW-1185">Reference proteome</keyword>
<dbReference type="Proteomes" id="UP000790787">
    <property type="component" value="Chromosome 19"/>
</dbReference>
<dbReference type="RefSeq" id="XP_016466738.1">
    <property type="nucleotide sequence ID" value="XM_016611252.1"/>
</dbReference>
<dbReference type="KEGG" id="nta:107789439"/>
<evidence type="ECO:0000313" key="3">
    <source>
        <dbReference type="RefSeq" id="XP_016466738.1"/>
    </source>
</evidence>
<name>A0A1S3ZR55_TOBAC</name>
<sequence>MLGQAQQQTVEQNDDVPELEEAGILEEEAGILEEEVGLLEEEVKQKAERIAEYRGIILGQLKTDISSIFAAQRPVLGTRFGDGSESQSGDPCSSDVGGPTESGNIAMLAGEEQKEAEKVQLLKKKNLESASAIPVVLNRMKECMARIDKLQSCNGVIHPAFKRKRTSLQAPAKSAWYGIDYFA</sequence>
<dbReference type="OrthoDB" id="781564at2759"/>
<dbReference type="OMA" id="LESCNGI"/>